<keyword evidence="1 3" id="KW-0732">Signal</keyword>
<organism evidence="5 6">
    <name type="scientific">Branchiostoma floridae</name>
    <name type="common">Florida lancelet</name>
    <name type="synonym">Amphioxus</name>
    <dbReference type="NCBI Taxonomy" id="7739"/>
    <lineage>
        <taxon>Eukaryota</taxon>
        <taxon>Metazoa</taxon>
        <taxon>Chordata</taxon>
        <taxon>Cephalochordata</taxon>
        <taxon>Leptocardii</taxon>
        <taxon>Amphioxiformes</taxon>
        <taxon>Branchiostomatidae</taxon>
        <taxon>Branchiostoma</taxon>
    </lineage>
</organism>
<evidence type="ECO:0000259" key="4">
    <source>
        <dbReference type="PROSITE" id="PS50041"/>
    </source>
</evidence>
<dbReference type="KEGG" id="bfo:118423531"/>
<evidence type="ECO:0000313" key="6">
    <source>
        <dbReference type="RefSeq" id="XP_035687609.1"/>
    </source>
</evidence>
<feature type="domain" description="C-type lectin" evidence="4">
    <location>
        <begin position="48"/>
        <end position="187"/>
    </location>
</feature>
<dbReference type="PANTHER" id="PTHR36191:SF4">
    <property type="entry name" value="VWFD DOMAIN-CONTAINING PROTEIN"/>
    <property type="match status" value="1"/>
</dbReference>
<keyword evidence="5" id="KW-1185">Reference proteome</keyword>
<dbReference type="SMART" id="SM00034">
    <property type="entry name" value="CLECT"/>
    <property type="match status" value="1"/>
</dbReference>
<dbReference type="RefSeq" id="XP_035687609.1">
    <property type="nucleotide sequence ID" value="XM_035831716.1"/>
</dbReference>
<gene>
    <name evidence="6" type="primary">LOC118423531</name>
</gene>
<dbReference type="InterPro" id="IPR057774">
    <property type="entry name" value="D8C_UMOD/GP2/OIT3-like"/>
</dbReference>
<dbReference type="InterPro" id="IPR016187">
    <property type="entry name" value="CTDL_fold"/>
</dbReference>
<dbReference type="PROSITE" id="PS50041">
    <property type="entry name" value="C_TYPE_LECTIN_2"/>
    <property type="match status" value="1"/>
</dbReference>
<accession>A0A9J7LSG7</accession>
<evidence type="ECO:0000313" key="5">
    <source>
        <dbReference type="Proteomes" id="UP000001554"/>
    </source>
</evidence>
<dbReference type="Pfam" id="PF23283">
    <property type="entry name" value="D8C_UMOD"/>
    <property type="match status" value="2"/>
</dbReference>
<dbReference type="Pfam" id="PF00059">
    <property type="entry name" value="Lectin_C"/>
    <property type="match status" value="1"/>
</dbReference>
<protein>
    <submittedName>
        <fullName evidence="6">Uncharacterized protein LOC118423531</fullName>
    </submittedName>
</protein>
<dbReference type="Proteomes" id="UP000001554">
    <property type="component" value="Chromosome 9"/>
</dbReference>
<dbReference type="AlphaFoldDB" id="A0A9J7LSG7"/>
<reference evidence="6" key="2">
    <citation type="submission" date="2025-08" db="UniProtKB">
        <authorList>
            <consortium name="RefSeq"/>
        </authorList>
    </citation>
    <scope>IDENTIFICATION</scope>
    <source>
        <strain evidence="6">S238N-H82</strain>
        <tissue evidence="6">Testes</tissue>
    </source>
</reference>
<evidence type="ECO:0000256" key="2">
    <source>
        <dbReference type="ARBA" id="ARBA00023157"/>
    </source>
</evidence>
<dbReference type="SUPFAM" id="SSF56436">
    <property type="entry name" value="C-type lectin-like"/>
    <property type="match status" value="1"/>
</dbReference>
<name>A0A9J7LSG7_BRAFL</name>
<dbReference type="PANTHER" id="PTHR36191">
    <property type="entry name" value="ENDO/EXONUCLEASE/PHOSPHATASE DOMAIN-CONTAINING PROTEIN-RELATED"/>
    <property type="match status" value="1"/>
</dbReference>
<proteinExistence type="predicted"/>
<evidence type="ECO:0000256" key="1">
    <source>
        <dbReference type="ARBA" id="ARBA00022729"/>
    </source>
</evidence>
<dbReference type="Gene3D" id="3.10.100.10">
    <property type="entry name" value="Mannose-Binding Protein A, subunit A"/>
    <property type="match status" value="1"/>
</dbReference>
<feature type="chain" id="PRO_5039929687" evidence="3">
    <location>
        <begin position="27"/>
        <end position="492"/>
    </location>
</feature>
<dbReference type="OrthoDB" id="2015116at2759"/>
<evidence type="ECO:0000256" key="3">
    <source>
        <dbReference type="SAM" id="SignalP"/>
    </source>
</evidence>
<dbReference type="CDD" id="cd00037">
    <property type="entry name" value="CLECT"/>
    <property type="match status" value="1"/>
</dbReference>
<dbReference type="GeneID" id="118423531"/>
<sequence>MAKRCLICAVVFGSVLLMLTVRLASTCAPSAWVLPDRCPDESERILLPSGKVYWAERQAATYESAQKTCRVKGGLIAVPTDSFQNSALVWLKNCVDRFRPIWIGLQRQGVDQWGPRWVHAFGAVPFPSNIRIKWPHTDRPFSAWAPGEPDIVEDRRCARIVSGSKNDSSRDKWADAKCSSRHRYICEKFTDPECSQYKVLMEPWRSVRVKNLHPPHRCESQGWFGNDQWYRFMGEAGTAMPTETPPSSHRCGSDTPVWMNGTHPTYEDGVVERHVCARHLGNICRWKWTIHVKACPGGFLIYKLPPMKIENCHSTYCGLGNNVTVVDTVSIISNEEEDISKEFDKERNVSADELSRVTTTQGCDSYTELSEAWRSVHFLKYYPPHDQIICDGMDTKVDGGWYRFTGEAGDRMVTERPLSINRCNTHAPVWMKGAHPTLNEGVVRRTVCAFYSRRKCNWRWKIHVRACPGGYFVYKLPPAPVCHTAYCSNGQN</sequence>
<keyword evidence="2" id="KW-1015">Disulfide bond</keyword>
<dbReference type="InterPro" id="IPR016186">
    <property type="entry name" value="C-type_lectin-like/link_sf"/>
</dbReference>
<dbReference type="InterPro" id="IPR001304">
    <property type="entry name" value="C-type_lectin-like"/>
</dbReference>
<feature type="signal peptide" evidence="3">
    <location>
        <begin position="1"/>
        <end position="26"/>
    </location>
</feature>
<reference evidence="5" key="1">
    <citation type="journal article" date="2020" name="Nat. Ecol. Evol.">
        <title>Deeply conserved synteny resolves early events in vertebrate evolution.</title>
        <authorList>
            <person name="Simakov O."/>
            <person name="Marletaz F."/>
            <person name="Yue J.X."/>
            <person name="O'Connell B."/>
            <person name="Jenkins J."/>
            <person name="Brandt A."/>
            <person name="Calef R."/>
            <person name="Tung C.H."/>
            <person name="Huang T.K."/>
            <person name="Schmutz J."/>
            <person name="Satoh N."/>
            <person name="Yu J.K."/>
            <person name="Putnam N.H."/>
            <person name="Green R.E."/>
            <person name="Rokhsar D.S."/>
        </authorList>
    </citation>
    <scope>NUCLEOTIDE SEQUENCE [LARGE SCALE GENOMIC DNA]</scope>
    <source>
        <strain evidence="5">S238N-H82</strain>
    </source>
</reference>